<dbReference type="SMART" id="SM00387">
    <property type="entry name" value="HATPase_c"/>
    <property type="match status" value="1"/>
</dbReference>
<dbReference type="CDD" id="cd00082">
    <property type="entry name" value="HisKA"/>
    <property type="match status" value="1"/>
</dbReference>
<dbReference type="RefSeq" id="WP_133363572.1">
    <property type="nucleotide sequence ID" value="NZ_CP037940.1"/>
</dbReference>
<dbReference type="InterPro" id="IPR003594">
    <property type="entry name" value="HATPase_dom"/>
</dbReference>
<keyword evidence="5" id="KW-0808">Transferase</keyword>
<comment type="subcellular location">
    <subcellularLocation>
        <location evidence="2">Membrane</location>
    </subcellularLocation>
</comment>
<dbReference type="Gene3D" id="3.30.565.10">
    <property type="entry name" value="Histidine kinase-like ATPase, C-terminal domain"/>
    <property type="match status" value="1"/>
</dbReference>
<dbReference type="PRINTS" id="PR00344">
    <property type="entry name" value="BCTRLSENSOR"/>
</dbReference>
<dbReference type="SUPFAM" id="SSF55874">
    <property type="entry name" value="ATPase domain of HSP90 chaperone/DNA topoisomerase II/histidine kinase"/>
    <property type="match status" value="1"/>
</dbReference>
<evidence type="ECO:0000256" key="7">
    <source>
        <dbReference type="ARBA" id="ARBA00023012"/>
    </source>
</evidence>
<dbReference type="AlphaFoldDB" id="A0A4V1AIS2"/>
<dbReference type="InterPro" id="IPR004358">
    <property type="entry name" value="Sig_transdc_His_kin-like_C"/>
</dbReference>
<dbReference type="InterPro" id="IPR003661">
    <property type="entry name" value="HisK_dim/P_dom"/>
</dbReference>
<dbReference type="FunFam" id="3.30.565.10:FF:000006">
    <property type="entry name" value="Sensor histidine kinase WalK"/>
    <property type="match status" value="1"/>
</dbReference>
<evidence type="ECO:0000256" key="6">
    <source>
        <dbReference type="ARBA" id="ARBA00022777"/>
    </source>
</evidence>
<organism evidence="10 11">
    <name type="scientific">Periweissella cryptocerci</name>
    <dbReference type="NCBI Taxonomy" id="2506420"/>
    <lineage>
        <taxon>Bacteria</taxon>
        <taxon>Bacillati</taxon>
        <taxon>Bacillota</taxon>
        <taxon>Bacilli</taxon>
        <taxon>Lactobacillales</taxon>
        <taxon>Lactobacillaceae</taxon>
        <taxon>Periweissella</taxon>
    </lineage>
</organism>
<accession>A0A4V1AIS2</accession>
<evidence type="ECO:0000313" key="11">
    <source>
        <dbReference type="Proteomes" id="UP000292886"/>
    </source>
</evidence>
<dbReference type="GO" id="GO:0000155">
    <property type="term" value="F:phosphorelay sensor kinase activity"/>
    <property type="evidence" value="ECO:0007669"/>
    <property type="project" value="InterPro"/>
</dbReference>
<keyword evidence="8" id="KW-0812">Transmembrane</keyword>
<sequence>MNNIVNKKQQRHMFLTGAISFSVIFAILGAIIFFTFQHTLYSSADRNLQHEAHGLKDEGMMPNPGDFRTMTLLFNETGTIVNFNALGDRATPLAQIKMDKKDLNEIQNVDLGGRAYFRTMLVKLKSPVTDGVQTAHYALLLENISAERQSVQSFLQVLLVSFAIFALLTIIVSWWLAQRNMKPVMKAWQQQQDFVDSAAHELKTPLTIIQNKLEILLTRPSATIQEEFDPIILSLSEIRRLNNLSADLLTLAKANSNMTVVKSEAVDLGEFFQQIVEPYGEIAELEQKVFTSDLAAVGTTIVDKQRIHQLMVILLDNALKYTDEGQTINFKTAISNKQLSIEVADTGRGISDNGKKHIFDRFYRDEKSGSRETGGTGLGLAIAKWIVDSHHGKMTVSDNFPQGTRFVVTLPVNN</sequence>
<dbReference type="Proteomes" id="UP000292886">
    <property type="component" value="Chromosome"/>
</dbReference>
<dbReference type="Pfam" id="PF00512">
    <property type="entry name" value="HisKA"/>
    <property type="match status" value="1"/>
</dbReference>
<keyword evidence="8" id="KW-1133">Transmembrane helix</keyword>
<evidence type="ECO:0000256" key="8">
    <source>
        <dbReference type="SAM" id="Phobius"/>
    </source>
</evidence>
<keyword evidence="4" id="KW-0597">Phosphoprotein</keyword>
<dbReference type="Gene3D" id="1.10.287.130">
    <property type="match status" value="1"/>
</dbReference>
<dbReference type="InterPro" id="IPR036097">
    <property type="entry name" value="HisK_dim/P_sf"/>
</dbReference>
<evidence type="ECO:0000256" key="5">
    <source>
        <dbReference type="ARBA" id="ARBA00022679"/>
    </source>
</evidence>
<dbReference type="PROSITE" id="PS50109">
    <property type="entry name" value="HIS_KIN"/>
    <property type="match status" value="1"/>
</dbReference>
<keyword evidence="7" id="KW-0902">Two-component regulatory system</keyword>
<reference evidence="11" key="1">
    <citation type="submission" date="2019-03" db="EMBL/GenBank/DDBJ databases">
        <title>Weissella sp. 26KH-42 Genome sequencing.</title>
        <authorList>
            <person name="Heo J."/>
            <person name="Kim S.-J."/>
            <person name="Kim J.-S."/>
            <person name="Hong S.-B."/>
            <person name="Kwon S.-W."/>
        </authorList>
    </citation>
    <scope>NUCLEOTIDE SEQUENCE [LARGE SCALE GENOMIC DNA]</scope>
    <source>
        <strain evidence="11">26KH-42</strain>
    </source>
</reference>
<dbReference type="EC" id="2.7.13.3" evidence="3"/>
<evidence type="ECO:0000256" key="1">
    <source>
        <dbReference type="ARBA" id="ARBA00000085"/>
    </source>
</evidence>
<name>A0A4V1AIS2_9LACO</name>
<protein>
    <recommendedName>
        <fullName evidence="3">histidine kinase</fullName>
        <ecNumber evidence="3">2.7.13.3</ecNumber>
    </recommendedName>
</protein>
<dbReference type="Pfam" id="PF02518">
    <property type="entry name" value="HATPase_c"/>
    <property type="match status" value="1"/>
</dbReference>
<keyword evidence="6 10" id="KW-0418">Kinase</keyword>
<dbReference type="InterPro" id="IPR050351">
    <property type="entry name" value="BphY/WalK/GraS-like"/>
</dbReference>
<keyword evidence="11" id="KW-1185">Reference proteome</keyword>
<comment type="catalytic activity">
    <reaction evidence="1">
        <text>ATP + protein L-histidine = ADP + protein N-phospho-L-histidine.</text>
        <dbReference type="EC" id="2.7.13.3"/>
    </reaction>
</comment>
<feature type="domain" description="Histidine kinase" evidence="9">
    <location>
        <begin position="197"/>
        <end position="414"/>
    </location>
</feature>
<feature type="transmembrane region" description="Helical" evidence="8">
    <location>
        <begin position="12"/>
        <end position="36"/>
    </location>
</feature>
<evidence type="ECO:0000259" key="9">
    <source>
        <dbReference type="PROSITE" id="PS50109"/>
    </source>
</evidence>
<dbReference type="KEGG" id="wei:EQG49_08425"/>
<proteinExistence type="predicted"/>
<dbReference type="SMART" id="SM00388">
    <property type="entry name" value="HisKA"/>
    <property type="match status" value="1"/>
</dbReference>
<keyword evidence="8" id="KW-0472">Membrane</keyword>
<dbReference type="GO" id="GO:0016036">
    <property type="term" value="P:cellular response to phosphate starvation"/>
    <property type="evidence" value="ECO:0007669"/>
    <property type="project" value="TreeGrafter"/>
</dbReference>
<gene>
    <name evidence="10" type="ORF">EQG49_08425</name>
</gene>
<dbReference type="PANTHER" id="PTHR45453:SF1">
    <property type="entry name" value="PHOSPHATE REGULON SENSOR PROTEIN PHOR"/>
    <property type="match status" value="1"/>
</dbReference>
<dbReference type="OrthoDB" id="9813151at2"/>
<dbReference type="GO" id="GO:0005886">
    <property type="term" value="C:plasma membrane"/>
    <property type="evidence" value="ECO:0007669"/>
    <property type="project" value="TreeGrafter"/>
</dbReference>
<evidence type="ECO:0000256" key="4">
    <source>
        <dbReference type="ARBA" id="ARBA00022553"/>
    </source>
</evidence>
<dbReference type="InterPro" id="IPR036890">
    <property type="entry name" value="HATPase_C_sf"/>
</dbReference>
<dbReference type="PANTHER" id="PTHR45453">
    <property type="entry name" value="PHOSPHATE REGULON SENSOR PROTEIN PHOR"/>
    <property type="match status" value="1"/>
</dbReference>
<feature type="transmembrane region" description="Helical" evidence="8">
    <location>
        <begin position="154"/>
        <end position="177"/>
    </location>
</feature>
<dbReference type="EMBL" id="CP037940">
    <property type="protein sequence ID" value="QBO36495.1"/>
    <property type="molecule type" value="Genomic_DNA"/>
</dbReference>
<dbReference type="SUPFAM" id="SSF47384">
    <property type="entry name" value="Homodimeric domain of signal transducing histidine kinase"/>
    <property type="match status" value="1"/>
</dbReference>
<evidence type="ECO:0000256" key="3">
    <source>
        <dbReference type="ARBA" id="ARBA00012438"/>
    </source>
</evidence>
<evidence type="ECO:0000256" key="2">
    <source>
        <dbReference type="ARBA" id="ARBA00004370"/>
    </source>
</evidence>
<dbReference type="InterPro" id="IPR005467">
    <property type="entry name" value="His_kinase_dom"/>
</dbReference>
<evidence type="ECO:0000313" key="10">
    <source>
        <dbReference type="EMBL" id="QBO36495.1"/>
    </source>
</evidence>
<dbReference type="CDD" id="cd00075">
    <property type="entry name" value="HATPase"/>
    <property type="match status" value="1"/>
</dbReference>
<dbReference type="GO" id="GO:0004721">
    <property type="term" value="F:phosphoprotein phosphatase activity"/>
    <property type="evidence" value="ECO:0007669"/>
    <property type="project" value="TreeGrafter"/>
</dbReference>